<evidence type="ECO:0000313" key="2">
    <source>
        <dbReference type="EMBL" id="RCK68313.1"/>
    </source>
</evidence>
<evidence type="ECO:0000313" key="3">
    <source>
        <dbReference type="Proteomes" id="UP000252770"/>
    </source>
</evidence>
<dbReference type="InterPro" id="IPR001387">
    <property type="entry name" value="Cro/C1-type_HTH"/>
</dbReference>
<organism evidence="2 3">
    <name type="scientific">Desertihabitans brevis</name>
    <dbReference type="NCBI Taxonomy" id="2268447"/>
    <lineage>
        <taxon>Bacteria</taxon>
        <taxon>Bacillati</taxon>
        <taxon>Actinomycetota</taxon>
        <taxon>Actinomycetes</taxon>
        <taxon>Propionibacteriales</taxon>
        <taxon>Propionibacteriaceae</taxon>
        <taxon>Desertihabitans</taxon>
    </lineage>
</organism>
<dbReference type="Proteomes" id="UP000252770">
    <property type="component" value="Unassembled WGS sequence"/>
</dbReference>
<dbReference type="EMBL" id="QOUI01000012">
    <property type="protein sequence ID" value="RCK68313.1"/>
    <property type="molecule type" value="Genomic_DNA"/>
</dbReference>
<feature type="domain" description="HTH cro/C1-type" evidence="1">
    <location>
        <begin position="22"/>
        <end position="71"/>
    </location>
</feature>
<dbReference type="PROSITE" id="PS50943">
    <property type="entry name" value="HTH_CROC1"/>
    <property type="match status" value="1"/>
</dbReference>
<keyword evidence="3" id="KW-1185">Reference proteome</keyword>
<protein>
    <submittedName>
        <fullName evidence="2">XRE family transcriptional regulator</fullName>
    </submittedName>
</protein>
<reference evidence="2 3" key="1">
    <citation type="submission" date="2018-07" db="EMBL/GenBank/DDBJ databases">
        <title>Desertimonas flava gen. nov. sp. nov.</title>
        <authorList>
            <person name="Liu S."/>
        </authorList>
    </citation>
    <scope>NUCLEOTIDE SEQUENCE [LARGE SCALE GENOMIC DNA]</scope>
    <source>
        <strain evidence="2 3">16Sb5-5</strain>
    </source>
</reference>
<gene>
    <name evidence="2" type="ORF">DT076_16840</name>
</gene>
<dbReference type="Gene3D" id="1.10.260.40">
    <property type="entry name" value="lambda repressor-like DNA-binding domains"/>
    <property type="match status" value="1"/>
</dbReference>
<accession>A0A367YQZ9</accession>
<dbReference type="GO" id="GO:0003677">
    <property type="term" value="F:DNA binding"/>
    <property type="evidence" value="ECO:0007669"/>
    <property type="project" value="InterPro"/>
</dbReference>
<dbReference type="SUPFAM" id="SSF47413">
    <property type="entry name" value="lambda repressor-like DNA-binding domains"/>
    <property type="match status" value="1"/>
</dbReference>
<sequence length="91" mass="10152">MEVFMQVRREAPRRIKGTLMIKGRSQRWLAQQCGFESHSYIGRILAGKVTTVTADTAVKLAAVLEIPLDDLFVPKVSSTSYRSGKQREVAA</sequence>
<comment type="caution">
    <text evidence="2">The sequence shown here is derived from an EMBL/GenBank/DDBJ whole genome shotgun (WGS) entry which is preliminary data.</text>
</comment>
<evidence type="ECO:0000259" key="1">
    <source>
        <dbReference type="PROSITE" id="PS50943"/>
    </source>
</evidence>
<dbReference type="Pfam" id="PF01381">
    <property type="entry name" value="HTH_3"/>
    <property type="match status" value="1"/>
</dbReference>
<dbReference type="SMART" id="SM00530">
    <property type="entry name" value="HTH_XRE"/>
    <property type="match status" value="1"/>
</dbReference>
<dbReference type="InterPro" id="IPR010982">
    <property type="entry name" value="Lambda_DNA-bd_dom_sf"/>
</dbReference>
<name>A0A367YQZ9_9ACTN</name>
<dbReference type="AlphaFoldDB" id="A0A367YQZ9"/>
<proteinExistence type="predicted"/>